<dbReference type="SUPFAM" id="SSF46785">
    <property type="entry name" value="Winged helix' DNA-binding domain"/>
    <property type="match status" value="1"/>
</dbReference>
<dbReference type="InterPro" id="IPR018309">
    <property type="entry name" value="Tscrpt_reg_PadR_C"/>
</dbReference>
<keyword evidence="4" id="KW-1185">Reference proteome</keyword>
<reference evidence="3 4" key="1">
    <citation type="journal article" date="2022" name="Environ. Microbiol. Rep.">
        <title>Eco-phylogenetic analyses reveal divergent evolution of vitamin B12 metabolism in the marine bacterial family 'Psychromonadaceae'.</title>
        <authorList>
            <person name="Jin X."/>
            <person name="Yang Y."/>
            <person name="Cao H."/>
            <person name="Gao B."/>
            <person name="Zhao Z."/>
        </authorList>
    </citation>
    <scope>NUCLEOTIDE SEQUENCE [LARGE SCALE GENOMIC DNA]</scope>
    <source>
        <strain evidence="3 4">MKS20</strain>
    </source>
</reference>
<comment type="caution">
    <text evidence="3">The sequence shown here is derived from an EMBL/GenBank/DDBJ whole genome shotgun (WGS) entry which is preliminary data.</text>
</comment>
<dbReference type="Pfam" id="PF10400">
    <property type="entry name" value="Vir_act_alpha_C"/>
    <property type="match status" value="1"/>
</dbReference>
<dbReference type="InterPro" id="IPR036390">
    <property type="entry name" value="WH_DNA-bd_sf"/>
</dbReference>
<evidence type="ECO:0000259" key="1">
    <source>
        <dbReference type="Pfam" id="PF03551"/>
    </source>
</evidence>
<dbReference type="Pfam" id="PF03551">
    <property type="entry name" value="PadR"/>
    <property type="match status" value="1"/>
</dbReference>
<dbReference type="Proteomes" id="UP001201273">
    <property type="component" value="Unassembled WGS sequence"/>
</dbReference>
<name>A0ABS8WEE8_9GAMM</name>
<dbReference type="Gene3D" id="6.10.140.190">
    <property type="match status" value="1"/>
</dbReference>
<feature type="domain" description="Transcription regulator PadR N-terminal" evidence="1">
    <location>
        <begin position="7"/>
        <end position="80"/>
    </location>
</feature>
<dbReference type="Gene3D" id="1.10.10.10">
    <property type="entry name" value="Winged helix-like DNA-binding domain superfamily/Winged helix DNA-binding domain"/>
    <property type="match status" value="1"/>
</dbReference>
<gene>
    <name evidence="3" type="ORF">K6Y31_19365</name>
</gene>
<evidence type="ECO:0000313" key="3">
    <source>
        <dbReference type="EMBL" id="MCE2596938.1"/>
    </source>
</evidence>
<dbReference type="InterPro" id="IPR005149">
    <property type="entry name" value="Tscrpt_reg_PadR_N"/>
</dbReference>
<proteinExistence type="predicted"/>
<accession>A0ABS8WEE8</accession>
<dbReference type="EMBL" id="JAIMJA010000028">
    <property type="protein sequence ID" value="MCE2596938.1"/>
    <property type="molecule type" value="Genomic_DNA"/>
</dbReference>
<sequence length="183" mass="20822">MSLKNVLLITLQKGAMTGYELAKEYDEKSSNFWQASHQQIYRELKKMADENLISCIEQAQQGKPDKKIYSVTPAGQQALTHWLDQPTSERLLNSPFLAKFMAGECANASAILSDLKRLVEEHQATLNMYLAFKTDFPEMKYLSKGDKLAYLSLKRGIAMEQAWLNWANDVIPEIQALSEQEQS</sequence>
<dbReference type="InterPro" id="IPR036388">
    <property type="entry name" value="WH-like_DNA-bd_sf"/>
</dbReference>
<feature type="domain" description="Transcription regulator PadR C-terminal" evidence="2">
    <location>
        <begin position="94"/>
        <end position="174"/>
    </location>
</feature>
<organism evidence="3 4">
    <name type="scientific">Motilimonas cestriensis</name>
    <dbReference type="NCBI Taxonomy" id="2742685"/>
    <lineage>
        <taxon>Bacteria</taxon>
        <taxon>Pseudomonadati</taxon>
        <taxon>Pseudomonadota</taxon>
        <taxon>Gammaproteobacteria</taxon>
        <taxon>Alteromonadales</taxon>
        <taxon>Alteromonadales genera incertae sedis</taxon>
        <taxon>Motilimonas</taxon>
    </lineage>
</organism>
<evidence type="ECO:0000259" key="2">
    <source>
        <dbReference type="Pfam" id="PF10400"/>
    </source>
</evidence>
<dbReference type="PANTHER" id="PTHR43252:SF4">
    <property type="entry name" value="TRANSCRIPTIONAL REGULATORY PROTEIN"/>
    <property type="match status" value="1"/>
</dbReference>
<dbReference type="PANTHER" id="PTHR43252">
    <property type="entry name" value="TRANSCRIPTIONAL REGULATOR YQJI"/>
    <property type="match status" value="1"/>
</dbReference>
<dbReference type="RefSeq" id="WP_233054694.1">
    <property type="nucleotide sequence ID" value="NZ_JAIMJA010000028.1"/>
</dbReference>
<protein>
    <submittedName>
        <fullName evidence="3">PadR family transcriptional regulator</fullName>
    </submittedName>
</protein>
<evidence type="ECO:0000313" key="4">
    <source>
        <dbReference type="Proteomes" id="UP001201273"/>
    </source>
</evidence>